<evidence type="ECO:0000313" key="3">
    <source>
        <dbReference type="EMBL" id="AFO51714.1"/>
    </source>
</evidence>
<dbReference type="OrthoDB" id="398378at2"/>
<feature type="domain" description="CAAX prenyl protease 2/Lysostaphin resistance protein A-like" evidence="2">
    <location>
        <begin position="170"/>
        <end position="260"/>
    </location>
</feature>
<dbReference type="PANTHER" id="PTHR36435:SF1">
    <property type="entry name" value="CAAX AMINO TERMINAL PROTEASE FAMILY PROTEIN"/>
    <property type="match status" value="1"/>
</dbReference>
<keyword evidence="3" id="KW-0645">Protease</keyword>
<dbReference type="GO" id="GO:0004175">
    <property type="term" value="F:endopeptidase activity"/>
    <property type="evidence" value="ECO:0007669"/>
    <property type="project" value="UniProtKB-ARBA"/>
</dbReference>
<dbReference type="PANTHER" id="PTHR36435">
    <property type="entry name" value="SLR1288 PROTEIN"/>
    <property type="match status" value="1"/>
</dbReference>
<dbReference type="GO" id="GO:0080120">
    <property type="term" value="P:CAAX-box protein maturation"/>
    <property type="evidence" value="ECO:0007669"/>
    <property type="project" value="UniProtKB-ARBA"/>
</dbReference>
<reference evidence="3 4" key="1">
    <citation type="journal article" date="2012" name="J. Bacteriol.">
        <title>Genome Sequence of "Candidatus Mycoplasma haemolamae" Strain Purdue, a Red Blood Cell Pathogen of Alpacas (Vicugna pacos) and Llamas (Lama glama).</title>
        <authorList>
            <person name="Guimaraes A.M."/>
            <person name="Toth B."/>
            <person name="Santos A.P."/>
            <person name="do Nascimento N.C."/>
            <person name="Kritchevsky J.E."/>
            <person name="Messick J.B."/>
        </authorList>
    </citation>
    <scope>NUCLEOTIDE SEQUENCE [LARGE SCALE GENOMIC DNA]</scope>
    <source>
        <strain evidence="3 4">Purdue</strain>
    </source>
</reference>
<dbReference type="EMBL" id="CP003731">
    <property type="protein sequence ID" value="AFO51714.1"/>
    <property type="molecule type" value="Genomic_DNA"/>
</dbReference>
<dbReference type="Proteomes" id="UP000006502">
    <property type="component" value="Chromosome"/>
</dbReference>
<dbReference type="Pfam" id="PF02517">
    <property type="entry name" value="Rce1-like"/>
    <property type="match status" value="1"/>
</dbReference>
<dbReference type="KEGG" id="mhl:MHLP_00670"/>
<proteinExistence type="predicted"/>
<evidence type="ECO:0000313" key="4">
    <source>
        <dbReference type="Proteomes" id="UP000006502"/>
    </source>
</evidence>
<dbReference type="AlphaFoldDB" id="I7CIL3"/>
<dbReference type="HOGENOM" id="CLU_061125_0_0_14"/>
<accession>I7CIL3</accession>
<organism evidence="3 4">
    <name type="scientific">Mycoplasma haematolamae (strain Purdue)</name>
    <dbReference type="NCBI Taxonomy" id="1212765"/>
    <lineage>
        <taxon>Bacteria</taxon>
        <taxon>Bacillati</taxon>
        <taxon>Mycoplasmatota</taxon>
        <taxon>Mollicutes</taxon>
        <taxon>Mycoplasmataceae</taxon>
        <taxon>Mycoplasma</taxon>
    </lineage>
</organism>
<feature type="transmembrane region" description="Helical" evidence="1">
    <location>
        <begin position="127"/>
        <end position="149"/>
    </location>
</feature>
<feature type="transmembrane region" description="Helical" evidence="1">
    <location>
        <begin position="247"/>
        <end position="266"/>
    </location>
</feature>
<feature type="transmembrane region" description="Helical" evidence="1">
    <location>
        <begin position="48"/>
        <end position="66"/>
    </location>
</feature>
<dbReference type="InterPro" id="IPR052710">
    <property type="entry name" value="CAAX_protease"/>
</dbReference>
<protein>
    <submittedName>
        <fullName evidence="3">Membrane-bound, CAAX amino terminal protease</fullName>
    </submittedName>
</protein>
<feature type="transmembrane region" description="Helical" evidence="1">
    <location>
        <begin position="12"/>
        <end position="27"/>
    </location>
</feature>
<sequence>MGKYTEGIHLSWRVFTGGTFLLYFKFFKSAPKGDPQRFRKPLTPEHKLWFASSICLPILYSAAGWTKKLSEIANGLILLTTQIMYFATMYFYIKSTLGTLIQHFRLLSRDRTNTYSRERVRFFASKTLLIFFVDLAISIAWTQLVQWIWKDLGNSSSRNQDTIEERIKGQWLYVTISVLLFAPLFEELIYRRAMLKTASFHPSVILTSAFIFGMIHMDPARETVFHLIPYMLGGFVFAMSYKWFKNIWISIFVHFLHNLLALIIFFTKSETAVTKAAQAALLGFR</sequence>
<feature type="transmembrane region" description="Helical" evidence="1">
    <location>
        <begin position="169"/>
        <end position="186"/>
    </location>
</feature>
<keyword evidence="3" id="KW-0378">Hydrolase</keyword>
<keyword evidence="1" id="KW-1133">Transmembrane helix</keyword>
<keyword evidence="4" id="KW-1185">Reference proteome</keyword>
<keyword evidence="1" id="KW-0812">Transmembrane</keyword>
<reference evidence="4" key="2">
    <citation type="submission" date="2012-07" db="EMBL/GenBank/DDBJ databases">
        <title>Complete genome sequence of 'Candidatus Mycoplasma haemolamae'.</title>
        <authorList>
            <person name="Guimaraes A.M.S."/>
            <person name="Toth B."/>
            <person name="Santos A.P."/>
            <person name="Nascimento N.C."/>
            <person name="Sojka J.E."/>
            <person name="Messick J.B."/>
        </authorList>
    </citation>
    <scope>NUCLEOTIDE SEQUENCE [LARGE SCALE GENOMIC DNA]</scope>
    <source>
        <strain evidence="4">Purdue</strain>
    </source>
</reference>
<keyword evidence="1" id="KW-0472">Membrane</keyword>
<evidence type="ECO:0000259" key="2">
    <source>
        <dbReference type="Pfam" id="PF02517"/>
    </source>
</evidence>
<dbReference type="PATRIC" id="fig|1212765.3.peg.159"/>
<gene>
    <name evidence="3" type="ordered locus">MHLP_00670</name>
</gene>
<name>I7CIL3_MYCHA</name>
<dbReference type="GO" id="GO:0006508">
    <property type="term" value="P:proteolysis"/>
    <property type="evidence" value="ECO:0007669"/>
    <property type="project" value="UniProtKB-KW"/>
</dbReference>
<feature type="transmembrane region" description="Helical" evidence="1">
    <location>
        <begin position="198"/>
        <end position="217"/>
    </location>
</feature>
<evidence type="ECO:0000256" key="1">
    <source>
        <dbReference type="SAM" id="Phobius"/>
    </source>
</evidence>
<dbReference type="InterPro" id="IPR003675">
    <property type="entry name" value="Rce1/LyrA-like_dom"/>
</dbReference>